<gene>
    <name evidence="2" type="ORF">AB6T85_17720</name>
</gene>
<keyword evidence="1" id="KW-0812">Transmembrane</keyword>
<reference evidence="2 3" key="1">
    <citation type="submission" date="2024-07" db="EMBL/GenBank/DDBJ databases">
        <authorList>
            <person name="Hebao G."/>
        </authorList>
    </citation>
    <scope>NUCLEOTIDE SEQUENCE [LARGE SCALE GENOMIC DNA]</scope>
    <source>
        <strain evidence="2 3">ACCC 02193</strain>
    </source>
</reference>
<feature type="transmembrane region" description="Helical" evidence="1">
    <location>
        <begin position="39"/>
        <end position="59"/>
    </location>
</feature>
<protein>
    <submittedName>
        <fullName evidence="2">Uncharacterized protein</fullName>
    </submittedName>
</protein>
<keyword evidence="1" id="KW-1133">Transmembrane helix</keyword>
<keyword evidence="3" id="KW-1185">Reference proteome</keyword>
<organism evidence="2 3">
    <name type="scientific">Erwinia aeris</name>
    <dbReference type="NCBI Taxonomy" id="3239803"/>
    <lineage>
        <taxon>Bacteria</taxon>
        <taxon>Pseudomonadati</taxon>
        <taxon>Pseudomonadota</taxon>
        <taxon>Gammaproteobacteria</taxon>
        <taxon>Enterobacterales</taxon>
        <taxon>Erwiniaceae</taxon>
        <taxon>Erwinia</taxon>
    </lineage>
</organism>
<sequence length="119" mass="12442">MNEVLVRTKSELDTARKNKSSIIIIEGELASKVKKSKKIAYAGAGTLGLIGAAVAAAPVTGGLSMFAAAPVAALTGFEIAAIIAACFLGVGLLVALFKDYEEVEFDGKKLRMVLKRKQS</sequence>
<comment type="caution">
    <text evidence="2">The sequence shown here is derived from an EMBL/GenBank/DDBJ whole genome shotgun (WGS) entry which is preliminary data.</text>
</comment>
<dbReference type="EMBL" id="JBGFFX010000012">
    <property type="protein sequence ID" value="MEY8772247.1"/>
    <property type="molecule type" value="Genomic_DNA"/>
</dbReference>
<keyword evidence="1" id="KW-0472">Membrane</keyword>
<evidence type="ECO:0000256" key="1">
    <source>
        <dbReference type="SAM" id="Phobius"/>
    </source>
</evidence>
<dbReference type="RefSeq" id="WP_369896300.1">
    <property type="nucleotide sequence ID" value="NZ_JBGFFX010000012.1"/>
</dbReference>
<evidence type="ECO:0000313" key="2">
    <source>
        <dbReference type="EMBL" id="MEY8772247.1"/>
    </source>
</evidence>
<dbReference type="Proteomes" id="UP001565243">
    <property type="component" value="Unassembled WGS sequence"/>
</dbReference>
<feature type="transmembrane region" description="Helical" evidence="1">
    <location>
        <begin position="71"/>
        <end position="97"/>
    </location>
</feature>
<proteinExistence type="predicted"/>
<evidence type="ECO:0000313" key="3">
    <source>
        <dbReference type="Proteomes" id="UP001565243"/>
    </source>
</evidence>
<name>A0ABV4EBV3_9GAMM</name>
<accession>A0ABV4EBV3</accession>